<sequence>MSSYDSLEQESSRGELNHQPSFLKRLSSFVATGSALGNFRTLEIDFDDQERELILERLSKVHGIRPAKLIGVTKPLCNWTLYYKSEEDLKFYKSRSVKGFYRTQNEIINRYQQIDKLLESGIPFSLLKNYDNEDVRDGDPLNVDEETNLLLGYNKESESREVFVAIILNSIINVVLLLAKIFVVLFSSSLSLMASLVDSVMDFLSTLIIYVSNSFAGKRDKNEYPVGRSRLEPLGVLVFSVVIIVSFIQVGNESFKKLISGDRDVVSLDKTTISVMVFTIAAKLFAYFWCESSKNSSVVALVEDAKTDIVFNTVSLIFPALGHFLGIWWLDPLGALLLCVYVVTLWASIAFVHINNLTGSAATKIDMQTIIYLILRFSESITKITSLKAYHVGDHINVEVDVICNSKLDFKEFHDLAESIQYTIELLPYVERAFVHLDYRLGNYVGHLH</sequence>
<dbReference type="PANTHER" id="PTHR43840:SF4">
    <property type="entry name" value="CDF DIVALENT METAL CATION TRANSPORTER (EUROFUNG)"/>
    <property type="match status" value="1"/>
</dbReference>
<reference evidence="8 9" key="1">
    <citation type="submission" date="2016-02" db="EMBL/GenBank/DDBJ databases">
        <title>Comparative genomic and transcriptomic foundation for Pichia pastoris.</title>
        <authorList>
            <person name="Love K.R."/>
            <person name="Shah K.A."/>
            <person name="Whittaker C.A."/>
            <person name="Wu J."/>
            <person name="Bartlett M.C."/>
            <person name="Ma D."/>
            <person name="Leeson R.L."/>
            <person name="Priest M."/>
            <person name="Young S.K."/>
            <person name="Love J.C."/>
        </authorList>
    </citation>
    <scope>NUCLEOTIDE SEQUENCE [LARGE SCALE GENOMIC DNA]</scope>
    <source>
        <strain evidence="8 9">ATCC 28485</strain>
    </source>
</reference>
<evidence type="ECO:0000313" key="9">
    <source>
        <dbReference type="Proteomes" id="UP000094565"/>
    </source>
</evidence>
<evidence type="ECO:0000313" key="8">
    <source>
        <dbReference type="EMBL" id="ANZ77826.1"/>
    </source>
</evidence>
<accession>A0A1B2JIH1</accession>
<dbReference type="Gene3D" id="3.30.70.1350">
    <property type="entry name" value="Cation efflux protein, cytoplasmic domain"/>
    <property type="match status" value="1"/>
</dbReference>
<feature type="transmembrane region" description="Helical" evidence="6">
    <location>
        <begin position="271"/>
        <end position="289"/>
    </location>
</feature>
<dbReference type="EMBL" id="CP014587">
    <property type="protein sequence ID" value="ANZ77826.1"/>
    <property type="molecule type" value="Genomic_DNA"/>
</dbReference>
<dbReference type="OrthoDB" id="78296at2759"/>
<comment type="subcellular location">
    <subcellularLocation>
        <location evidence="1">Membrane</location>
        <topology evidence="1">Multi-pass membrane protein</topology>
    </subcellularLocation>
</comment>
<feature type="transmembrane region" description="Helical" evidence="6">
    <location>
        <begin position="309"/>
        <end position="329"/>
    </location>
</feature>
<evidence type="ECO:0000256" key="1">
    <source>
        <dbReference type="ARBA" id="ARBA00004141"/>
    </source>
</evidence>
<feature type="transmembrane region" description="Helical" evidence="6">
    <location>
        <begin position="162"/>
        <end position="186"/>
    </location>
</feature>
<dbReference type="InterPro" id="IPR027469">
    <property type="entry name" value="Cation_efflux_TMD_sf"/>
</dbReference>
<dbReference type="SUPFAM" id="SSF160240">
    <property type="entry name" value="Cation efflux protein cytoplasmic domain-like"/>
    <property type="match status" value="1"/>
</dbReference>
<dbReference type="InterPro" id="IPR002524">
    <property type="entry name" value="Cation_efflux"/>
</dbReference>
<dbReference type="PANTHER" id="PTHR43840">
    <property type="entry name" value="MITOCHONDRIAL METAL TRANSPORTER 1-RELATED"/>
    <property type="match status" value="1"/>
</dbReference>
<evidence type="ECO:0000256" key="3">
    <source>
        <dbReference type="ARBA" id="ARBA00022692"/>
    </source>
</evidence>
<dbReference type="SUPFAM" id="SSF161111">
    <property type="entry name" value="Cation efflux protein transmembrane domain-like"/>
    <property type="match status" value="1"/>
</dbReference>
<feature type="domain" description="Cation efflux protein transmembrane" evidence="7">
    <location>
        <begin position="167"/>
        <end position="350"/>
    </location>
</feature>
<dbReference type="GO" id="GO:0008324">
    <property type="term" value="F:monoatomic cation transmembrane transporter activity"/>
    <property type="evidence" value="ECO:0007669"/>
    <property type="project" value="InterPro"/>
</dbReference>
<keyword evidence="2" id="KW-0813">Transport</keyword>
<organism evidence="8 9">
    <name type="scientific">Komagataella pastoris</name>
    <name type="common">Yeast</name>
    <name type="synonym">Pichia pastoris</name>
    <dbReference type="NCBI Taxonomy" id="4922"/>
    <lineage>
        <taxon>Eukaryota</taxon>
        <taxon>Fungi</taxon>
        <taxon>Dikarya</taxon>
        <taxon>Ascomycota</taxon>
        <taxon>Saccharomycotina</taxon>
        <taxon>Pichiomycetes</taxon>
        <taxon>Pichiales</taxon>
        <taxon>Pichiaceae</taxon>
        <taxon>Komagataella</taxon>
    </lineage>
</organism>
<evidence type="ECO:0000259" key="7">
    <source>
        <dbReference type="Pfam" id="PF01545"/>
    </source>
</evidence>
<evidence type="ECO:0000256" key="5">
    <source>
        <dbReference type="ARBA" id="ARBA00023136"/>
    </source>
</evidence>
<dbReference type="InterPro" id="IPR058533">
    <property type="entry name" value="Cation_efflux_TM"/>
</dbReference>
<dbReference type="Pfam" id="PF01545">
    <property type="entry name" value="Cation_efflux"/>
    <property type="match status" value="1"/>
</dbReference>
<feature type="transmembrane region" description="Helical" evidence="6">
    <location>
        <begin position="231"/>
        <end position="251"/>
    </location>
</feature>
<dbReference type="Proteomes" id="UP000094565">
    <property type="component" value="Chromosome 4"/>
</dbReference>
<dbReference type="InterPro" id="IPR036837">
    <property type="entry name" value="Cation_efflux_CTD_sf"/>
</dbReference>
<feature type="transmembrane region" description="Helical" evidence="6">
    <location>
        <begin position="192"/>
        <end position="211"/>
    </location>
</feature>
<dbReference type="AlphaFoldDB" id="A0A1B2JIH1"/>
<evidence type="ECO:0000256" key="4">
    <source>
        <dbReference type="ARBA" id="ARBA00022989"/>
    </source>
</evidence>
<dbReference type="GO" id="GO:0098771">
    <property type="term" value="P:inorganic ion homeostasis"/>
    <property type="evidence" value="ECO:0007669"/>
    <property type="project" value="UniProtKB-ARBA"/>
</dbReference>
<dbReference type="GO" id="GO:0016020">
    <property type="term" value="C:membrane"/>
    <property type="evidence" value="ECO:0007669"/>
    <property type="project" value="UniProtKB-SubCell"/>
</dbReference>
<keyword evidence="4 6" id="KW-1133">Transmembrane helix</keyword>
<keyword evidence="3 6" id="KW-0812">Transmembrane</keyword>
<dbReference type="Gene3D" id="1.20.1510.10">
    <property type="entry name" value="Cation efflux protein transmembrane domain"/>
    <property type="match status" value="1"/>
</dbReference>
<feature type="transmembrane region" description="Helical" evidence="6">
    <location>
        <begin position="335"/>
        <end position="354"/>
    </location>
</feature>
<dbReference type="InterPro" id="IPR050291">
    <property type="entry name" value="CDF_Transporter"/>
</dbReference>
<keyword evidence="5 6" id="KW-0472">Membrane</keyword>
<proteinExistence type="predicted"/>
<dbReference type="GO" id="GO:0030003">
    <property type="term" value="P:intracellular monoatomic cation homeostasis"/>
    <property type="evidence" value="ECO:0007669"/>
    <property type="project" value="UniProtKB-ARBA"/>
</dbReference>
<evidence type="ECO:0000256" key="6">
    <source>
        <dbReference type="SAM" id="Phobius"/>
    </source>
</evidence>
<name>A0A1B2JIH1_PICPA</name>
<gene>
    <name evidence="8" type="ORF">ATY40_BA7504871</name>
</gene>
<dbReference type="FunFam" id="1.20.1510.10:FF:000005">
    <property type="entry name" value="Putative Cation diffusion facilitator 1"/>
    <property type="match status" value="1"/>
</dbReference>
<keyword evidence="9" id="KW-1185">Reference proteome</keyword>
<protein>
    <submittedName>
        <fullName evidence="8">BA75_04871T0</fullName>
    </submittedName>
</protein>
<dbReference type="NCBIfam" id="TIGR01297">
    <property type="entry name" value="CDF"/>
    <property type="match status" value="1"/>
</dbReference>
<evidence type="ECO:0000256" key="2">
    <source>
        <dbReference type="ARBA" id="ARBA00022448"/>
    </source>
</evidence>